<dbReference type="InterPro" id="IPR025420">
    <property type="entry name" value="DUF4143"/>
</dbReference>
<feature type="domain" description="DUF4143" evidence="2">
    <location>
        <begin position="175"/>
        <end position="333"/>
    </location>
</feature>
<evidence type="ECO:0000313" key="3">
    <source>
        <dbReference type="EMBL" id="MCO6395380.1"/>
    </source>
</evidence>
<keyword evidence="4" id="KW-1185">Reference proteome</keyword>
<keyword evidence="3" id="KW-0067">ATP-binding</keyword>
<sequence>MFIPRELGQHLEQLASWFPIVSVTGPRQSGKSTLIREQFPDFTYLNLEDPTLRALATEDPTGFIHDRGSALIIDEAQYAPELFSALQVISDEQGTPGQYVLSGSQNFLLMEKISQSLAGRVGITHLLPLSFREALTARPDTSAEDFMVHGGYPRLYQVDMPPEIYYQNYLRTYVERDVTQLLNVQNTDAFQMMMKLMALNAGNLINYTGLARELGVAFATVKNWVSILESSFIVFTLRPFHTNSRKTLTKTPKLYFYDTGLLCHLLGIRTKVDLVNSPAFGAVMENLIVAETAKCYHHQGIAPELYFYRDDSKIEVDLLDMTHEPRAVEIKSSVTFRSRYGRNVATVGSQLSIDPAQRWVVYRGEHRQQLEEFKVLPASEYLRQDFASPSNQVR</sequence>
<dbReference type="EMBL" id="JAEUWV010000025">
    <property type="protein sequence ID" value="MCO6395380.1"/>
    <property type="molecule type" value="Genomic_DNA"/>
</dbReference>
<protein>
    <submittedName>
        <fullName evidence="3">ATP-binding protein</fullName>
    </submittedName>
</protein>
<dbReference type="SUPFAM" id="SSF52540">
    <property type="entry name" value="P-loop containing nucleoside triphosphate hydrolases"/>
    <property type="match status" value="1"/>
</dbReference>
<proteinExistence type="predicted"/>
<reference evidence="3 4" key="1">
    <citation type="submission" date="2021-01" db="EMBL/GenBank/DDBJ databases">
        <title>Identification and Characterization of Corynebacterium sp.</title>
        <authorList>
            <person name="Luo Q."/>
            <person name="Qu P."/>
            <person name="Chen Q."/>
        </authorList>
    </citation>
    <scope>NUCLEOTIDE SEQUENCE [LARGE SCALE GENOMIC DNA]</scope>
    <source>
        <strain evidence="3 4">MC-18</strain>
    </source>
</reference>
<dbReference type="GO" id="GO:0005524">
    <property type="term" value="F:ATP binding"/>
    <property type="evidence" value="ECO:0007669"/>
    <property type="project" value="UniProtKB-KW"/>
</dbReference>
<dbReference type="PANTHER" id="PTHR43566:SF2">
    <property type="entry name" value="DUF4143 DOMAIN-CONTAINING PROTEIN"/>
    <property type="match status" value="1"/>
</dbReference>
<organism evidence="3 4">
    <name type="scientific">Corynebacterium lipophilum</name>
    <dbReference type="NCBI Taxonomy" id="2804918"/>
    <lineage>
        <taxon>Bacteria</taxon>
        <taxon>Bacillati</taxon>
        <taxon>Actinomycetota</taxon>
        <taxon>Actinomycetes</taxon>
        <taxon>Mycobacteriales</taxon>
        <taxon>Corynebacteriaceae</taxon>
        <taxon>Corynebacterium</taxon>
    </lineage>
</organism>
<dbReference type="Pfam" id="PF13173">
    <property type="entry name" value="AAA_14"/>
    <property type="match status" value="1"/>
</dbReference>
<accession>A0AAW5HV73</accession>
<dbReference type="PANTHER" id="PTHR43566">
    <property type="entry name" value="CONSERVED PROTEIN"/>
    <property type="match status" value="1"/>
</dbReference>
<name>A0AAW5HV73_9CORY</name>
<comment type="caution">
    <text evidence="3">The sequence shown here is derived from an EMBL/GenBank/DDBJ whole genome shotgun (WGS) entry which is preliminary data.</text>
</comment>
<evidence type="ECO:0000259" key="2">
    <source>
        <dbReference type="Pfam" id="PF13635"/>
    </source>
</evidence>
<dbReference type="RefSeq" id="WP_252932124.1">
    <property type="nucleotide sequence ID" value="NZ_JAEUWV010000025.1"/>
</dbReference>
<dbReference type="Proteomes" id="UP001205920">
    <property type="component" value="Unassembled WGS sequence"/>
</dbReference>
<dbReference type="InterPro" id="IPR027417">
    <property type="entry name" value="P-loop_NTPase"/>
</dbReference>
<evidence type="ECO:0000259" key="1">
    <source>
        <dbReference type="Pfam" id="PF13173"/>
    </source>
</evidence>
<dbReference type="AlphaFoldDB" id="A0AAW5HV73"/>
<dbReference type="InterPro" id="IPR041682">
    <property type="entry name" value="AAA_14"/>
</dbReference>
<evidence type="ECO:0000313" key="4">
    <source>
        <dbReference type="Proteomes" id="UP001205920"/>
    </source>
</evidence>
<keyword evidence="3" id="KW-0547">Nucleotide-binding</keyword>
<dbReference type="Pfam" id="PF13635">
    <property type="entry name" value="DUF4143"/>
    <property type="match status" value="1"/>
</dbReference>
<feature type="domain" description="AAA" evidence="1">
    <location>
        <begin position="19"/>
        <end position="135"/>
    </location>
</feature>
<gene>
    <name evidence="3" type="ORF">JMN37_10445</name>
</gene>